<name>A0ABD2WLQ3_9HYME</name>
<sequence length="207" mass="24061">MPKGIASRILDTPRKYQELISYSKKMNLNIEEISATQLRSIHRHLFPEPTTTTEVAQLRSFIKNHQKEIQSHISSKSEIGLMRQQKEAIKEVFRIMDAIRSKKLCKKAFHTSLLLEIYSKVWFDKPKKRILAKIKKLLQSHFKAQENGDADFQPTICKGFVLVKDELHFQNDPVLGLDVDENITDFEVSVSQWEIKKEKKEALEVIA</sequence>
<comment type="caution">
    <text evidence="1">The sequence shown here is derived from an EMBL/GenBank/DDBJ whole genome shotgun (WGS) entry which is preliminary data.</text>
</comment>
<keyword evidence="2" id="KW-1185">Reference proteome</keyword>
<organism evidence="1 2">
    <name type="scientific">Trichogramma kaykai</name>
    <dbReference type="NCBI Taxonomy" id="54128"/>
    <lineage>
        <taxon>Eukaryota</taxon>
        <taxon>Metazoa</taxon>
        <taxon>Ecdysozoa</taxon>
        <taxon>Arthropoda</taxon>
        <taxon>Hexapoda</taxon>
        <taxon>Insecta</taxon>
        <taxon>Pterygota</taxon>
        <taxon>Neoptera</taxon>
        <taxon>Endopterygota</taxon>
        <taxon>Hymenoptera</taxon>
        <taxon>Apocrita</taxon>
        <taxon>Proctotrupomorpha</taxon>
        <taxon>Chalcidoidea</taxon>
        <taxon>Trichogrammatidae</taxon>
        <taxon>Trichogramma</taxon>
    </lineage>
</organism>
<dbReference type="Proteomes" id="UP001627154">
    <property type="component" value="Unassembled WGS sequence"/>
</dbReference>
<gene>
    <name evidence="1" type="ORF">TKK_011646</name>
</gene>
<proteinExistence type="predicted"/>
<evidence type="ECO:0000313" key="1">
    <source>
        <dbReference type="EMBL" id="KAL3393970.1"/>
    </source>
</evidence>
<accession>A0ABD2WLQ3</accession>
<protein>
    <submittedName>
        <fullName evidence="1">Uncharacterized protein</fullName>
    </submittedName>
</protein>
<dbReference type="AlphaFoldDB" id="A0ABD2WLQ3"/>
<evidence type="ECO:0000313" key="2">
    <source>
        <dbReference type="Proteomes" id="UP001627154"/>
    </source>
</evidence>
<reference evidence="1 2" key="1">
    <citation type="journal article" date="2024" name="bioRxiv">
        <title>A reference genome for Trichogramma kaykai: A tiny desert-dwelling parasitoid wasp with competing sex-ratio distorters.</title>
        <authorList>
            <person name="Culotta J."/>
            <person name="Lindsey A.R."/>
        </authorList>
    </citation>
    <scope>NUCLEOTIDE SEQUENCE [LARGE SCALE GENOMIC DNA]</scope>
    <source>
        <strain evidence="1 2">KSX58</strain>
    </source>
</reference>
<dbReference type="EMBL" id="JBJJXI010000094">
    <property type="protein sequence ID" value="KAL3393970.1"/>
    <property type="molecule type" value="Genomic_DNA"/>
</dbReference>